<dbReference type="InterPro" id="IPR016171">
    <property type="entry name" value="Vanillyl_alc_oxidase_C-sub2"/>
</dbReference>
<dbReference type="PANTHER" id="PTHR43716">
    <property type="entry name" value="D-2-HYDROXYGLUTARATE DEHYDROGENASE, MITOCHONDRIAL"/>
    <property type="match status" value="1"/>
</dbReference>
<dbReference type="FunFam" id="1.10.45.10:FF:000001">
    <property type="entry name" value="D-lactate dehydrogenase mitochondrial"/>
    <property type="match status" value="1"/>
</dbReference>
<dbReference type="PROSITE" id="PS51387">
    <property type="entry name" value="FAD_PCMH"/>
    <property type="match status" value="1"/>
</dbReference>
<evidence type="ECO:0000259" key="5">
    <source>
        <dbReference type="PROSITE" id="PS51387"/>
    </source>
</evidence>
<dbReference type="GO" id="GO:0003824">
    <property type="term" value="F:catalytic activity"/>
    <property type="evidence" value="ECO:0007669"/>
    <property type="project" value="InterPro"/>
</dbReference>
<dbReference type="Pfam" id="PF02913">
    <property type="entry name" value="FAD-oxidase_C"/>
    <property type="match status" value="1"/>
</dbReference>
<dbReference type="AlphaFoldDB" id="A0A1I6GRK7"/>
<dbReference type="RefSeq" id="WP_090200554.1">
    <property type="nucleotide sequence ID" value="NZ_FOYP01000001.1"/>
</dbReference>
<dbReference type="STRING" id="390270.SAMN04488005_2083"/>
<evidence type="ECO:0000256" key="4">
    <source>
        <dbReference type="ARBA" id="ARBA00022827"/>
    </source>
</evidence>
<gene>
    <name evidence="6" type="ORF">SAMN04488005_2083</name>
</gene>
<feature type="domain" description="FAD-binding PCMH-type" evidence="5">
    <location>
        <begin position="34"/>
        <end position="212"/>
    </location>
</feature>
<dbReference type="InterPro" id="IPR004113">
    <property type="entry name" value="FAD-bd_oxidored_4_C"/>
</dbReference>
<evidence type="ECO:0000313" key="6">
    <source>
        <dbReference type="EMBL" id="SFR44893.1"/>
    </source>
</evidence>
<dbReference type="Proteomes" id="UP000199478">
    <property type="component" value="Unassembled WGS sequence"/>
</dbReference>
<dbReference type="InterPro" id="IPR051264">
    <property type="entry name" value="FAD-oxidored/transferase_4"/>
</dbReference>
<dbReference type="SUPFAM" id="SSF56176">
    <property type="entry name" value="FAD-binding/transporter-associated domain-like"/>
    <property type="match status" value="1"/>
</dbReference>
<name>A0A1I6GRK7_9RHOB</name>
<evidence type="ECO:0000256" key="3">
    <source>
        <dbReference type="ARBA" id="ARBA00022630"/>
    </source>
</evidence>
<dbReference type="OrthoDB" id="9811557at2"/>
<evidence type="ECO:0000256" key="2">
    <source>
        <dbReference type="ARBA" id="ARBA00008000"/>
    </source>
</evidence>
<dbReference type="GO" id="GO:0022904">
    <property type="term" value="P:respiratory electron transport chain"/>
    <property type="evidence" value="ECO:0007669"/>
    <property type="project" value="TreeGrafter"/>
</dbReference>
<dbReference type="InterPro" id="IPR016167">
    <property type="entry name" value="FAD-bd_PCMH_sub1"/>
</dbReference>
<sequence length="478" mass="50220">MSEICEQIAKIIGADRVLTGADAAPYATDWTGQYTGAPLAVLRPANTAEVSEIMKIAHATGTPVVPVSGHTGLTGATLATDALVLSVDRLNSIDAIDVAGRTATVGAGVILSNLHDAADAHDLIFPLTFGARGSAMIGGVLSTNAGGSNVVRYGNTRDLCLGIEVVMADGRIMNLMSALHKDNSGLNLRHLMIGAEGTLGIITAAVMKLKPKPRAYATAMIALPSLDDALSLLHVMQDSTGGAVEAFEYMPRSYIDRHLAIMPGAKPPFEDSYDVNILIEIGATAAHDATPGANGQVPVVAQLEETLGAMLEQGRVLDAVIAQNQAQRAQMWQRREDAGEVMTRGTPFVNTDVAVPLDKVAAFERMITPRLKAIDPDCNEVIVSHLGDGNIHHTTYVSNSAPAAMKAMVAAVEDVVQELGGSFSAEHGVGISKLDTMRRRKDPVALDAMRAIKAALDPKNILNPGKVIPPADPAAQNF</sequence>
<organism evidence="6 7">
    <name type="scientific">Yoonia tamlensis</name>
    <dbReference type="NCBI Taxonomy" id="390270"/>
    <lineage>
        <taxon>Bacteria</taxon>
        <taxon>Pseudomonadati</taxon>
        <taxon>Pseudomonadota</taxon>
        <taxon>Alphaproteobacteria</taxon>
        <taxon>Rhodobacterales</taxon>
        <taxon>Paracoccaceae</taxon>
        <taxon>Yoonia</taxon>
    </lineage>
</organism>
<dbReference type="SUPFAM" id="SSF55103">
    <property type="entry name" value="FAD-linked oxidases, C-terminal domain"/>
    <property type="match status" value="1"/>
</dbReference>
<dbReference type="InterPro" id="IPR016169">
    <property type="entry name" value="FAD-bd_PCMH_sub2"/>
</dbReference>
<keyword evidence="4" id="KW-0274">FAD</keyword>
<dbReference type="InterPro" id="IPR006094">
    <property type="entry name" value="Oxid_FAD_bind_N"/>
</dbReference>
<proteinExistence type="inferred from homology"/>
<dbReference type="PANTHER" id="PTHR43716:SF2">
    <property type="entry name" value="BLL6224 PROTEIN"/>
    <property type="match status" value="1"/>
</dbReference>
<comment type="cofactor">
    <cofactor evidence="1">
        <name>FAD</name>
        <dbReference type="ChEBI" id="CHEBI:57692"/>
    </cofactor>
</comment>
<dbReference type="Gene3D" id="1.10.45.10">
    <property type="entry name" value="Vanillyl-alcohol Oxidase, Chain A, domain 4"/>
    <property type="match status" value="1"/>
</dbReference>
<evidence type="ECO:0000256" key="1">
    <source>
        <dbReference type="ARBA" id="ARBA00001974"/>
    </source>
</evidence>
<dbReference type="Gene3D" id="3.30.465.10">
    <property type="match status" value="1"/>
</dbReference>
<comment type="similarity">
    <text evidence="2">Belongs to the FAD-binding oxidoreductase/transferase type 4 family.</text>
</comment>
<dbReference type="GO" id="GO:0071949">
    <property type="term" value="F:FAD binding"/>
    <property type="evidence" value="ECO:0007669"/>
    <property type="project" value="InterPro"/>
</dbReference>
<dbReference type="Gene3D" id="3.30.70.2190">
    <property type="match status" value="1"/>
</dbReference>
<protein>
    <submittedName>
        <fullName evidence="6">FAD/FMN-containing dehydrogenase</fullName>
    </submittedName>
</protein>
<evidence type="ECO:0000313" key="7">
    <source>
        <dbReference type="Proteomes" id="UP000199478"/>
    </source>
</evidence>
<dbReference type="InterPro" id="IPR016164">
    <property type="entry name" value="FAD-linked_Oxase-like_C"/>
</dbReference>
<dbReference type="InterPro" id="IPR016166">
    <property type="entry name" value="FAD-bd_PCMH"/>
</dbReference>
<dbReference type="Gene3D" id="3.30.43.10">
    <property type="entry name" value="Uridine Diphospho-n-acetylenolpyruvylglucosamine Reductase, domain 2"/>
    <property type="match status" value="1"/>
</dbReference>
<dbReference type="Gene3D" id="3.30.70.2740">
    <property type="match status" value="1"/>
</dbReference>
<reference evidence="7" key="1">
    <citation type="submission" date="2016-10" db="EMBL/GenBank/DDBJ databases">
        <authorList>
            <person name="Varghese N."/>
            <person name="Submissions S."/>
        </authorList>
    </citation>
    <scope>NUCLEOTIDE SEQUENCE [LARGE SCALE GENOMIC DNA]</scope>
    <source>
        <strain evidence="7">DSM 26879</strain>
    </source>
</reference>
<accession>A0A1I6GRK7</accession>
<dbReference type="Pfam" id="PF01565">
    <property type="entry name" value="FAD_binding_4"/>
    <property type="match status" value="1"/>
</dbReference>
<keyword evidence="7" id="KW-1185">Reference proteome</keyword>
<keyword evidence="3" id="KW-0285">Flavoprotein</keyword>
<dbReference type="EMBL" id="FOYP01000001">
    <property type="protein sequence ID" value="SFR44893.1"/>
    <property type="molecule type" value="Genomic_DNA"/>
</dbReference>
<dbReference type="InterPro" id="IPR036318">
    <property type="entry name" value="FAD-bd_PCMH-like_sf"/>
</dbReference>